<gene>
    <name evidence="1" type="ORF">KC19_VG201900</name>
</gene>
<name>A0A8T0HSG4_CERPU</name>
<dbReference type="AlphaFoldDB" id="A0A8T0HSG4"/>
<organism evidence="1 2">
    <name type="scientific">Ceratodon purpureus</name>
    <name type="common">Fire moss</name>
    <name type="synonym">Dicranum purpureum</name>
    <dbReference type="NCBI Taxonomy" id="3225"/>
    <lineage>
        <taxon>Eukaryota</taxon>
        <taxon>Viridiplantae</taxon>
        <taxon>Streptophyta</taxon>
        <taxon>Embryophyta</taxon>
        <taxon>Bryophyta</taxon>
        <taxon>Bryophytina</taxon>
        <taxon>Bryopsida</taxon>
        <taxon>Dicranidae</taxon>
        <taxon>Pseudoditrichales</taxon>
        <taxon>Ditrichaceae</taxon>
        <taxon>Ceratodon</taxon>
    </lineage>
</organism>
<dbReference type="EMBL" id="CM026426">
    <property type="protein sequence ID" value="KAG0573699.1"/>
    <property type="molecule type" value="Genomic_DNA"/>
</dbReference>
<accession>A0A8T0HSG4</accession>
<sequence>MGGYRGGLPCASGGPHGLRSFYLSCLPWLHVLVMHNTTREMCPRSHRAVPLLRPSPHNLSPEPWLPLPEPYPLHQRQFKKLPQIHSLINDHTQPERNSNMTR</sequence>
<reference evidence="1" key="1">
    <citation type="submission" date="2020-06" db="EMBL/GenBank/DDBJ databases">
        <title>WGS assembly of Ceratodon purpureus strain R40.</title>
        <authorList>
            <person name="Carey S.B."/>
            <person name="Jenkins J."/>
            <person name="Shu S."/>
            <person name="Lovell J.T."/>
            <person name="Sreedasyam A."/>
            <person name="Maumus F."/>
            <person name="Tiley G.P."/>
            <person name="Fernandez-Pozo N."/>
            <person name="Barry K."/>
            <person name="Chen C."/>
            <person name="Wang M."/>
            <person name="Lipzen A."/>
            <person name="Daum C."/>
            <person name="Saski C.A."/>
            <person name="Payton A.C."/>
            <person name="Mcbreen J.C."/>
            <person name="Conrad R.E."/>
            <person name="Kollar L.M."/>
            <person name="Olsson S."/>
            <person name="Huttunen S."/>
            <person name="Landis J.B."/>
            <person name="Wickett N.J."/>
            <person name="Johnson M.G."/>
            <person name="Rensing S.A."/>
            <person name="Grimwood J."/>
            <person name="Schmutz J."/>
            <person name="Mcdaniel S.F."/>
        </authorList>
    </citation>
    <scope>NUCLEOTIDE SEQUENCE</scope>
    <source>
        <strain evidence="1">R40</strain>
    </source>
</reference>
<dbReference type="Proteomes" id="UP000822688">
    <property type="component" value="Chromosome V"/>
</dbReference>
<evidence type="ECO:0000313" key="1">
    <source>
        <dbReference type="EMBL" id="KAG0573699.1"/>
    </source>
</evidence>
<proteinExistence type="predicted"/>
<comment type="caution">
    <text evidence="1">The sequence shown here is derived from an EMBL/GenBank/DDBJ whole genome shotgun (WGS) entry which is preliminary data.</text>
</comment>
<keyword evidence="2" id="KW-1185">Reference proteome</keyword>
<protein>
    <submittedName>
        <fullName evidence="1">Uncharacterized protein</fullName>
    </submittedName>
</protein>
<evidence type="ECO:0000313" key="2">
    <source>
        <dbReference type="Proteomes" id="UP000822688"/>
    </source>
</evidence>